<name>A0A1J0AG99_9CYAN</name>
<evidence type="ECO:0008006" key="4">
    <source>
        <dbReference type="Google" id="ProtNLM"/>
    </source>
</evidence>
<dbReference type="EMBL" id="CP017675">
    <property type="protein sequence ID" value="APB34964.1"/>
    <property type="molecule type" value="Genomic_DNA"/>
</dbReference>
<keyword evidence="1" id="KW-1133">Transmembrane helix</keyword>
<sequence length="83" mass="9466">MILHLLYVVLFTVLAVLALGNLLRSLMRLSLESQYPRHRAVPHPELLDEAGNPVNEPLMVMRSVNLEEARQQLDKLYGDDLES</sequence>
<proteinExistence type="predicted"/>
<feature type="transmembrane region" description="Helical" evidence="1">
    <location>
        <begin position="6"/>
        <end position="23"/>
    </location>
</feature>
<keyword evidence="1" id="KW-0812">Transmembrane</keyword>
<reference evidence="2 3" key="1">
    <citation type="submission" date="2016-10" db="EMBL/GenBank/DDBJ databases">
        <title>Description of Gloeomargarita lithophora gen. nov., sp. nov., a thylakoid-bearing basal-branching cyanobacterium with intracellular carbonates, and proposal for Gloeomargaritales ord. nov.</title>
        <authorList>
            <person name="Moreira D."/>
            <person name="Tavera R."/>
            <person name="Benzerara K."/>
            <person name="Skouri-Panet F."/>
            <person name="Couradeau E."/>
            <person name="Gerard E."/>
            <person name="Loussert C."/>
            <person name="Novelo E."/>
            <person name="Zivanovic Y."/>
            <person name="Lopez-Garcia P."/>
        </authorList>
    </citation>
    <scope>NUCLEOTIDE SEQUENCE [LARGE SCALE GENOMIC DNA]</scope>
    <source>
        <strain evidence="2 3">D10</strain>
    </source>
</reference>
<protein>
    <recommendedName>
        <fullName evidence="4">DUF2973 domain-containing protein</fullName>
    </recommendedName>
</protein>
<evidence type="ECO:0000313" key="3">
    <source>
        <dbReference type="Proteomes" id="UP000180235"/>
    </source>
</evidence>
<dbReference type="STRING" id="1188229.GlitD10_2623"/>
<dbReference type="Proteomes" id="UP000180235">
    <property type="component" value="Chromosome"/>
</dbReference>
<evidence type="ECO:0000256" key="1">
    <source>
        <dbReference type="SAM" id="Phobius"/>
    </source>
</evidence>
<organism evidence="2 3">
    <name type="scientific">Gloeomargarita lithophora Alchichica-D10</name>
    <dbReference type="NCBI Taxonomy" id="1188229"/>
    <lineage>
        <taxon>Bacteria</taxon>
        <taxon>Bacillati</taxon>
        <taxon>Cyanobacteriota</taxon>
        <taxon>Cyanophyceae</taxon>
        <taxon>Gloeomargaritales</taxon>
        <taxon>Gloeomargaritaceae</taxon>
        <taxon>Gloeomargarita</taxon>
    </lineage>
</organism>
<accession>A0A1J0AG99</accession>
<gene>
    <name evidence="2" type="ORF">GlitD10_2623</name>
</gene>
<keyword evidence="3" id="KW-1185">Reference proteome</keyword>
<evidence type="ECO:0000313" key="2">
    <source>
        <dbReference type="EMBL" id="APB34964.1"/>
    </source>
</evidence>
<keyword evidence="1" id="KW-0472">Membrane</keyword>
<dbReference type="InterPro" id="IPR021355">
    <property type="entry name" value="Phage_Syn9_Gp224"/>
</dbReference>
<dbReference type="AlphaFoldDB" id="A0A1J0AG99"/>
<dbReference type="Pfam" id="PF11189">
    <property type="entry name" value="DUF2973"/>
    <property type="match status" value="1"/>
</dbReference>
<dbReference type="KEGG" id="glt:GlitD10_2623"/>